<name>D3AH04_9FIRM</name>
<comment type="pathway">
    <text evidence="6 9">Amino-acid biosynthesis; L-proline biosynthesis; L-proline from L-glutamate 5-semialdehyde: step 1/1.</text>
</comment>
<protein>
    <recommendedName>
        <fullName evidence="6 7">Pyrroline-5-carboxylate reductase</fullName>
        <shortName evidence="6">P5C reductase</shortName>
        <shortName evidence="6">P5CR</shortName>
        <ecNumber evidence="6 7">1.5.1.2</ecNumber>
    </recommendedName>
    <alternativeName>
        <fullName evidence="6">PCA reductase</fullName>
    </alternativeName>
</protein>
<evidence type="ECO:0000256" key="9">
    <source>
        <dbReference type="RuleBase" id="RU003903"/>
    </source>
</evidence>
<evidence type="ECO:0000313" key="12">
    <source>
        <dbReference type="EMBL" id="EFC98920.1"/>
    </source>
</evidence>
<dbReference type="PROSITE" id="PS00521">
    <property type="entry name" value="P5CR"/>
    <property type="match status" value="1"/>
</dbReference>
<comment type="catalytic activity">
    <reaction evidence="6 9">
        <text>L-proline + NADP(+) = (S)-1-pyrroline-5-carboxylate + NADPH + 2 H(+)</text>
        <dbReference type="Rhea" id="RHEA:14109"/>
        <dbReference type="ChEBI" id="CHEBI:15378"/>
        <dbReference type="ChEBI" id="CHEBI:17388"/>
        <dbReference type="ChEBI" id="CHEBI:57783"/>
        <dbReference type="ChEBI" id="CHEBI:58349"/>
        <dbReference type="ChEBI" id="CHEBI:60039"/>
        <dbReference type="EC" id="1.5.1.2"/>
    </reaction>
</comment>
<evidence type="ECO:0000256" key="5">
    <source>
        <dbReference type="ARBA" id="ARBA00058118"/>
    </source>
</evidence>
<evidence type="ECO:0000256" key="2">
    <source>
        <dbReference type="ARBA" id="ARBA00022650"/>
    </source>
</evidence>
<reference evidence="12 13" key="1">
    <citation type="submission" date="2010-01" db="EMBL/GenBank/DDBJ databases">
        <authorList>
            <person name="Weinstock G."/>
            <person name="Sodergren E."/>
            <person name="Clifton S."/>
            <person name="Fulton L."/>
            <person name="Fulton B."/>
            <person name="Courtney L."/>
            <person name="Fronick C."/>
            <person name="Harrison M."/>
            <person name="Strong C."/>
            <person name="Farmer C."/>
            <person name="Delahaunty K."/>
            <person name="Markovic C."/>
            <person name="Hall O."/>
            <person name="Minx P."/>
            <person name="Tomlinson C."/>
            <person name="Mitreva M."/>
            <person name="Nelson J."/>
            <person name="Hou S."/>
            <person name="Wollam A."/>
            <person name="Pepin K.H."/>
            <person name="Johnson M."/>
            <person name="Bhonagiri V."/>
            <person name="Nash W.E."/>
            <person name="Warren W."/>
            <person name="Chinwalla A."/>
            <person name="Mardis E.R."/>
            <person name="Wilson R.K."/>
        </authorList>
    </citation>
    <scope>NUCLEOTIDE SEQUENCE [LARGE SCALE GENOMIC DNA]</scope>
    <source>
        <strain evidence="12 13">DSM 13479</strain>
    </source>
</reference>
<dbReference type="GO" id="GO:0055129">
    <property type="term" value="P:L-proline biosynthetic process"/>
    <property type="evidence" value="ECO:0007669"/>
    <property type="project" value="UniProtKB-UniRule"/>
</dbReference>
<organism evidence="12 13">
    <name type="scientific">Hungatella hathewayi DSM 13479</name>
    <dbReference type="NCBI Taxonomy" id="566550"/>
    <lineage>
        <taxon>Bacteria</taxon>
        <taxon>Bacillati</taxon>
        <taxon>Bacillota</taxon>
        <taxon>Clostridia</taxon>
        <taxon>Lachnospirales</taxon>
        <taxon>Lachnospiraceae</taxon>
        <taxon>Hungatella</taxon>
    </lineage>
</organism>
<dbReference type="HOGENOM" id="CLU_042344_3_1_9"/>
<dbReference type="AlphaFoldDB" id="D3AH04"/>
<feature type="domain" description="Pyrroline-5-carboxylate reductase dimerisation" evidence="11">
    <location>
        <begin position="190"/>
        <end position="294"/>
    </location>
</feature>
<evidence type="ECO:0000256" key="3">
    <source>
        <dbReference type="ARBA" id="ARBA00022857"/>
    </source>
</evidence>
<keyword evidence="2 6" id="KW-0641">Proline biosynthesis</keyword>
<evidence type="ECO:0000313" key="13">
    <source>
        <dbReference type="Proteomes" id="UP000004968"/>
    </source>
</evidence>
<evidence type="ECO:0000256" key="1">
    <source>
        <dbReference type="ARBA" id="ARBA00005525"/>
    </source>
</evidence>
<dbReference type="GO" id="GO:0005737">
    <property type="term" value="C:cytoplasm"/>
    <property type="evidence" value="ECO:0007669"/>
    <property type="project" value="UniProtKB-SubCell"/>
</dbReference>
<dbReference type="EMBL" id="ACIO01000229">
    <property type="protein sequence ID" value="EFC98920.1"/>
    <property type="molecule type" value="Genomic_DNA"/>
</dbReference>
<keyword evidence="6" id="KW-0963">Cytoplasm</keyword>
<evidence type="ECO:0000256" key="6">
    <source>
        <dbReference type="HAMAP-Rule" id="MF_01925"/>
    </source>
</evidence>
<comment type="function">
    <text evidence="5 6">Catalyzes the reduction of 1-pyrroline-5-carboxylate (PCA) to L-proline.</text>
</comment>
<proteinExistence type="inferred from homology"/>
<comment type="similarity">
    <text evidence="1 6 9">Belongs to the pyrroline-5-carboxylate reductase family.</text>
</comment>
<evidence type="ECO:0000259" key="10">
    <source>
        <dbReference type="Pfam" id="PF03807"/>
    </source>
</evidence>
<feature type="domain" description="Pyrroline-5-carboxylate reductase catalytic N-terminal" evidence="10">
    <location>
        <begin position="33"/>
        <end position="125"/>
    </location>
</feature>
<dbReference type="InterPro" id="IPR036291">
    <property type="entry name" value="NAD(P)-bd_dom_sf"/>
</dbReference>
<dbReference type="GO" id="GO:0004735">
    <property type="term" value="F:pyrroline-5-carboxylate reductase activity"/>
    <property type="evidence" value="ECO:0007669"/>
    <property type="project" value="UniProtKB-UniRule"/>
</dbReference>
<gene>
    <name evidence="6 12" type="primary">proC</name>
    <name evidence="12" type="ORF">CLOSTHATH_02891</name>
</gene>
<dbReference type="InterPro" id="IPR028939">
    <property type="entry name" value="P5C_Rdtase_cat_N"/>
</dbReference>
<dbReference type="Proteomes" id="UP000004968">
    <property type="component" value="Unassembled WGS sequence"/>
</dbReference>
<dbReference type="Gene3D" id="1.10.3730.10">
    <property type="entry name" value="ProC C-terminal domain-like"/>
    <property type="match status" value="1"/>
</dbReference>
<evidence type="ECO:0000256" key="8">
    <source>
        <dbReference type="PIRSR" id="PIRSR000193-1"/>
    </source>
</evidence>
<evidence type="ECO:0000259" key="11">
    <source>
        <dbReference type="Pfam" id="PF14748"/>
    </source>
</evidence>
<feature type="binding site" evidence="8">
    <location>
        <begin position="97"/>
        <end position="100"/>
    </location>
    <ligand>
        <name>NADP(+)</name>
        <dbReference type="ChEBI" id="CHEBI:58349"/>
    </ligand>
</feature>
<dbReference type="SUPFAM" id="SSF48179">
    <property type="entry name" value="6-phosphogluconate dehydrogenase C-terminal domain-like"/>
    <property type="match status" value="1"/>
</dbReference>
<accession>D3AH04</accession>
<dbReference type="InterPro" id="IPR008927">
    <property type="entry name" value="6-PGluconate_DH-like_C_sf"/>
</dbReference>
<keyword evidence="4 6" id="KW-0560">Oxidoreductase</keyword>
<dbReference type="InterPro" id="IPR029036">
    <property type="entry name" value="P5CR_dimer"/>
</dbReference>
<sequence>MNNKSNSARICIIETEKRGNFLYKEQEAPDMAKIGIIGIGNMGSAILKGLLHVYGKNDIIFTDVNREKCEEITKETGVAYAGSNAECANQAKYIILAVKPQYFDPVLKNIRNVVTEANVIISIAPGITIGQLKEKLGIEKRVVRAMPNTPALLGEGMTGVCYDAEAFDDGEKDTIRDIFTSFGEMCIVEERLMSAVVCASGSSPAYVYMFIEALADSAVKYGLPRDTAYRMAAQTVLGSAKMVLETGEHPGALKDKVCSPGGTTIAAVAALEEHGFRSAVIKAGDACYEKCENMK</sequence>
<dbReference type="FunFam" id="1.10.3730.10:FF:000001">
    <property type="entry name" value="Pyrroline-5-carboxylate reductase"/>
    <property type="match status" value="1"/>
</dbReference>
<dbReference type="UniPathway" id="UPA00098">
    <property type="reaction ID" value="UER00361"/>
</dbReference>
<comment type="subcellular location">
    <subcellularLocation>
        <location evidence="6">Cytoplasm</location>
    </subcellularLocation>
</comment>
<keyword evidence="6 9" id="KW-0028">Amino-acid biosynthesis</keyword>
<evidence type="ECO:0000256" key="7">
    <source>
        <dbReference type="NCBIfam" id="TIGR00112"/>
    </source>
</evidence>
<dbReference type="InterPro" id="IPR000304">
    <property type="entry name" value="Pyrroline-COOH_reductase"/>
</dbReference>
<dbReference type="Pfam" id="PF14748">
    <property type="entry name" value="P5CR_dimer"/>
    <property type="match status" value="1"/>
</dbReference>
<dbReference type="PANTHER" id="PTHR11645">
    <property type="entry name" value="PYRROLINE-5-CARBOXYLATE REDUCTASE"/>
    <property type="match status" value="1"/>
</dbReference>
<evidence type="ECO:0000256" key="4">
    <source>
        <dbReference type="ARBA" id="ARBA00023002"/>
    </source>
</evidence>
<dbReference type="NCBIfam" id="TIGR00112">
    <property type="entry name" value="proC"/>
    <property type="match status" value="1"/>
</dbReference>
<dbReference type="Pfam" id="PF03807">
    <property type="entry name" value="F420_oxidored"/>
    <property type="match status" value="1"/>
</dbReference>
<feature type="binding site" evidence="8">
    <location>
        <begin position="37"/>
        <end position="42"/>
    </location>
    <ligand>
        <name>NADP(+)</name>
        <dbReference type="ChEBI" id="CHEBI:58349"/>
    </ligand>
</feature>
<feature type="binding site" evidence="8">
    <location>
        <position position="84"/>
    </location>
    <ligand>
        <name>NADPH</name>
        <dbReference type="ChEBI" id="CHEBI:57783"/>
    </ligand>
</feature>
<dbReference type="Gene3D" id="3.40.50.720">
    <property type="entry name" value="NAD(P)-binding Rossmann-like Domain"/>
    <property type="match status" value="1"/>
</dbReference>
<comment type="caution">
    <text evidence="12">The sequence shown here is derived from an EMBL/GenBank/DDBJ whole genome shotgun (WGS) entry which is preliminary data.</text>
</comment>
<keyword evidence="3 6" id="KW-0521">NADP</keyword>
<dbReference type="SUPFAM" id="SSF51735">
    <property type="entry name" value="NAD(P)-binding Rossmann-fold domains"/>
    <property type="match status" value="1"/>
</dbReference>
<dbReference type="HAMAP" id="MF_01925">
    <property type="entry name" value="P5C_reductase"/>
    <property type="match status" value="1"/>
</dbReference>
<comment type="catalytic activity">
    <reaction evidence="6">
        <text>L-proline + NAD(+) = (S)-1-pyrroline-5-carboxylate + NADH + 2 H(+)</text>
        <dbReference type="Rhea" id="RHEA:14105"/>
        <dbReference type="ChEBI" id="CHEBI:15378"/>
        <dbReference type="ChEBI" id="CHEBI:17388"/>
        <dbReference type="ChEBI" id="CHEBI:57540"/>
        <dbReference type="ChEBI" id="CHEBI:57945"/>
        <dbReference type="ChEBI" id="CHEBI:60039"/>
        <dbReference type="EC" id="1.5.1.2"/>
    </reaction>
</comment>
<dbReference type="PANTHER" id="PTHR11645:SF0">
    <property type="entry name" value="PYRROLINE-5-CARBOXYLATE REDUCTASE 3"/>
    <property type="match status" value="1"/>
</dbReference>
<dbReference type="InterPro" id="IPR053790">
    <property type="entry name" value="P5CR-like_CS"/>
</dbReference>
<dbReference type="EC" id="1.5.1.2" evidence="6 7"/>
<dbReference type="PIRSF" id="PIRSF000193">
    <property type="entry name" value="Pyrrol-5-carb_rd"/>
    <property type="match status" value="1"/>
</dbReference>